<dbReference type="FunFam" id="1.10.287.630:FF:000003">
    <property type="entry name" value="Cyclic nucleotide-gated ion channel 1"/>
    <property type="match status" value="1"/>
</dbReference>
<dbReference type="Gene3D" id="1.10.287.630">
    <property type="entry name" value="Helix hairpin bin"/>
    <property type="match status" value="2"/>
</dbReference>
<dbReference type="CDD" id="cd00038">
    <property type="entry name" value="CAP_ED"/>
    <property type="match status" value="1"/>
</dbReference>
<evidence type="ECO:0000256" key="10">
    <source>
        <dbReference type="ARBA" id="ARBA00023303"/>
    </source>
</evidence>
<evidence type="ECO:0000256" key="9">
    <source>
        <dbReference type="ARBA" id="ARBA00023286"/>
    </source>
</evidence>
<evidence type="ECO:0000256" key="2">
    <source>
        <dbReference type="ARBA" id="ARBA00010486"/>
    </source>
</evidence>
<keyword evidence="7 14" id="KW-0472">Membrane</keyword>
<keyword evidence="3" id="KW-0813">Transport</keyword>
<feature type="transmembrane region" description="Helical" evidence="14">
    <location>
        <begin position="742"/>
        <end position="761"/>
    </location>
</feature>
<feature type="transmembrane region" description="Helical" evidence="14">
    <location>
        <begin position="285"/>
        <end position="307"/>
    </location>
</feature>
<evidence type="ECO:0000256" key="6">
    <source>
        <dbReference type="ARBA" id="ARBA00023065"/>
    </source>
</evidence>
<keyword evidence="13" id="KW-0175">Coiled coil</keyword>
<comment type="subcellular location">
    <subcellularLocation>
        <location evidence="1">Nucleus membrane</location>
        <topology evidence="1">Multi-pass membrane protein</topology>
    </subcellularLocation>
</comment>
<feature type="transmembrane region" description="Helical" evidence="14">
    <location>
        <begin position="618"/>
        <end position="640"/>
    </location>
</feature>
<gene>
    <name evidence="16" type="ORF">FSB_LOCUS31683</name>
</gene>
<evidence type="ECO:0000256" key="13">
    <source>
        <dbReference type="SAM" id="Coils"/>
    </source>
</evidence>
<evidence type="ECO:0000256" key="12">
    <source>
        <dbReference type="ARBA" id="ARBA00064416"/>
    </source>
</evidence>
<keyword evidence="6" id="KW-0406">Ion transport</keyword>
<keyword evidence="4 14" id="KW-0812">Transmembrane</keyword>
<dbReference type="PANTHER" id="PTHR45651:SF12">
    <property type="entry name" value="CYCLIC NUCLEOTIDE-GATED ION CHANNEL 15-RELATED"/>
    <property type="match status" value="1"/>
</dbReference>
<feature type="transmembrane region" description="Helical" evidence="14">
    <location>
        <begin position="864"/>
        <end position="885"/>
    </location>
</feature>
<accession>A0A2N9GWP4</accession>
<evidence type="ECO:0000313" key="16">
    <source>
        <dbReference type="EMBL" id="SPD03801.1"/>
    </source>
</evidence>
<dbReference type="InterPro" id="IPR005821">
    <property type="entry name" value="Ion_trans_dom"/>
</dbReference>
<dbReference type="GO" id="GO:0031965">
    <property type="term" value="C:nuclear membrane"/>
    <property type="evidence" value="ECO:0007669"/>
    <property type="project" value="UniProtKB-SubCell"/>
</dbReference>
<dbReference type="InterPro" id="IPR027417">
    <property type="entry name" value="P-loop_NTPase"/>
</dbReference>
<keyword evidence="9" id="KW-1071">Ligand-gated ion channel</keyword>
<evidence type="ECO:0000259" key="15">
    <source>
        <dbReference type="PROSITE" id="PS50042"/>
    </source>
</evidence>
<feature type="transmembrane region" description="Helical" evidence="14">
    <location>
        <begin position="905"/>
        <end position="925"/>
    </location>
</feature>
<feature type="domain" description="Cyclic nucleotide-binding" evidence="15">
    <location>
        <begin position="1008"/>
        <end position="1093"/>
    </location>
</feature>
<dbReference type="SUPFAM" id="SSF81324">
    <property type="entry name" value="Voltage-gated potassium channels"/>
    <property type="match status" value="2"/>
</dbReference>
<dbReference type="SMART" id="SM00100">
    <property type="entry name" value="cNMP"/>
    <property type="match status" value="1"/>
</dbReference>
<dbReference type="FunFam" id="2.60.120.10:FF:000024">
    <property type="entry name" value="Cyclic nucleotide-gated ion channel 1"/>
    <property type="match status" value="1"/>
</dbReference>
<feature type="transmembrane region" description="Helical" evidence="14">
    <location>
        <begin position="781"/>
        <end position="800"/>
    </location>
</feature>
<dbReference type="GO" id="GO:0044325">
    <property type="term" value="F:transmembrane transporter binding"/>
    <property type="evidence" value="ECO:0007669"/>
    <property type="project" value="UniProtKB-ARBA"/>
</dbReference>
<evidence type="ECO:0000256" key="5">
    <source>
        <dbReference type="ARBA" id="ARBA00022989"/>
    </source>
</evidence>
<dbReference type="Gene3D" id="3.40.50.300">
    <property type="entry name" value="P-loop containing nucleotide triphosphate hydrolases"/>
    <property type="match status" value="1"/>
</dbReference>
<dbReference type="Pfam" id="PF00520">
    <property type="entry name" value="Ion_trans"/>
    <property type="match status" value="1"/>
</dbReference>
<dbReference type="InterPro" id="IPR018490">
    <property type="entry name" value="cNMP-bd_dom_sf"/>
</dbReference>
<keyword evidence="8" id="KW-0539">Nucleus</keyword>
<feature type="coiled-coil region" evidence="13">
    <location>
        <begin position="22"/>
        <end position="49"/>
    </location>
</feature>
<evidence type="ECO:0000256" key="1">
    <source>
        <dbReference type="ARBA" id="ARBA00004232"/>
    </source>
</evidence>
<comment type="subunit">
    <text evidence="12">Interacts (via N-terminus) with DMI1 (via c-terminus). The Nod factor has no effect on this interaction, implying that the complex is maintained after activation.</text>
</comment>
<dbReference type="AlphaFoldDB" id="A0A2N9GWP4"/>
<evidence type="ECO:0000256" key="8">
    <source>
        <dbReference type="ARBA" id="ARBA00023242"/>
    </source>
</evidence>
<evidence type="ECO:0000256" key="14">
    <source>
        <dbReference type="SAM" id="Phobius"/>
    </source>
</evidence>
<proteinExistence type="inferred from homology"/>
<protein>
    <recommendedName>
        <fullName evidence="15">Cyclic nucleotide-binding domain-containing protein</fullName>
    </recommendedName>
</protein>
<dbReference type="GO" id="GO:0005216">
    <property type="term" value="F:monoatomic ion channel activity"/>
    <property type="evidence" value="ECO:0007669"/>
    <property type="project" value="InterPro"/>
</dbReference>
<feature type="transmembrane region" description="Helical" evidence="14">
    <location>
        <begin position="708"/>
        <end position="730"/>
    </location>
</feature>
<comment type="similarity">
    <text evidence="2">Belongs to the cyclic nucleotide-gated cation channel (TC 1.A.1.5) family.</text>
</comment>
<evidence type="ECO:0000256" key="11">
    <source>
        <dbReference type="ARBA" id="ARBA00056117"/>
    </source>
</evidence>
<sequence>MSVRSISNPQPTQAPSSMAQALKNLEQAIQNTSTELQRINTRLDSVEKSFQTKPNHLENVASTFVQQEELIVEPKQQEKKDSTLFDEEKVPQESEILKGAHEVKFDCDECATSQPSKVLKDTKLAKVDKIDTIVLPPIEEKTSPFDSLISHIDFVIPNIFSDVVEHQISLFSMLPKVLGACWYLLSIERQEACWRSVCKVEKPYCHYGFLDCHWVADPHRASWFKSSNVSYLCNPDEGFYQFGIYGDALISGVTNSPLLNKYFYFPWWGLKNLSSLGQNLSTSTYVGEIVFAIIVATLGLVLFGLLIGNMQTYLQSITVRFEEWRIKKTDTEQWMHHRQLPLELRQSVRKYNQYKWVAARGVDEEAVLKGLPMDIRRDIKRYLCLDLVRRILGQSQLRKKVNGANSPLQLMQNLYSQKPQPSGMKMTLIIADELDYLITKDRAVLHDLFMLTTFPFSRCILIGIANAIDLADRFLPRLQSLNLGSMMYMGIPQGNAMPWAAKAMVWAATAKPRHAMGCQGMPWAAKAMAWAATGHAKGCQGNGRVQDDDLEEEDSIVHVIKNYSKSTSKKVSDETRLSFKAKVLSRVFSEDYEKEKEKNNNNKILDPRGQTIHHWNKIFSMACLISLFVDPLFLLLPIVGSDQLCVANDMIPQVVLTIVRSVTDVFYVIQIFVRFHTAYVAPSSRVFGRGELVIDSSKIAMRYLKRGFFIDLIAALPLPQVLTWVVIPNVRGTVVTVRKNAMWFIMLVQYLPRVVLMYPLLSQLVNATGIISEPAWAGVAYNLMLYFLASNLSGAWWYLLAIERREACWRSACDLEQPNCQNGYFDCRNINDDSRTNWVNSTNVTNLCVPTSNFYQYGIYAQAVTTNVTTSGFFIKYFYCLWWGLLDLSSTGQNLSTSTYIGENIFAIFVATLGLFLFALLIGNMQRYVQSATQRLEEWRIKRTDTEQWMHHRQLPPELKQSIRQYDQYKWLATRGVDEETLLDGLPMELRREIKRHLCLSLVRRVPLFNQMDEIMLDAVCERLKLTLCTKDMFLVREGDPVNHMLFIIRGHLESYTTDGGRSGFFNSIRLGSGDFCGEELLTWALDPQPNVILPSSTRAVKAITEVEAFALVAEDLKFVASQFRRLHSKQLRHTFRFYSHQWRSWAACFIQAAWRRYKKQKEMDEHEFSASGRPLKASFWTKYAELLIEETRSRRFVLNSAGSIPSDNVSLPQKPVEVDFD</sequence>
<dbReference type="Gene3D" id="1.10.287.70">
    <property type="match status" value="1"/>
</dbReference>
<dbReference type="Gene3D" id="2.60.120.10">
    <property type="entry name" value="Jelly Rolls"/>
    <property type="match status" value="1"/>
</dbReference>
<comment type="function">
    <text evidence="11">Cyclic nucleotide-gated channel involved in the establishment of both rhizobial and mycorrhizal associations. Required for full activation of nuclear-localized Ca(2+) oscillations by Nod and Myc factors. Simultaneous activation of the K(+)-permeable channel DMI1 and the Ca(2+) channel CNGC15 can give rise to sustained Ca(2+) oscillations. May function during fertilization in both female and male gametophytic Ca(2+) signaling.</text>
</comment>
<dbReference type="InterPro" id="IPR000595">
    <property type="entry name" value="cNMP-bd_dom"/>
</dbReference>
<keyword evidence="5 14" id="KW-1133">Transmembrane helix</keyword>
<dbReference type="EMBL" id="OIVN01002451">
    <property type="protein sequence ID" value="SPD03801.1"/>
    <property type="molecule type" value="Genomic_DNA"/>
</dbReference>
<dbReference type="SUPFAM" id="SSF51206">
    <property type="entry name" value="cAMP-binding domain-like"/>
    <property type="match status" value="1"/>
</dbReference>
<evidence type="ECO:0000256" key="7">
    <source>
        <dbReference type="ARBA" id="ARBA00023136"/>
    </source>
</evidence>
<dbReference type="InterPro" id="IPR014710">
    <property type="entry name" value="RmlC-like_jellyroll"/>
</dbReference>
<evidence type="ECO:0000256" key="4">
    <source>
        <dbReference type="ARBA" id="ARBA00022692"/>
    </source>
</evidence>
<evidence type="ECO:0000256" key="3">
    <source>
        <dbReference type="ARBA" id="ARBA00022448"/>
    </source>
</evidence>
<keyword evidence="10" id="KW-0407">Ion channel</keyword>
<organism evidence="16">
    <name type="scientific">Fagus sylvatica</name>
    <name type="common">Beechnut</name>
    <dbReference type="NCBI Taxonomy" id="28930"/>
    <lineage>
        <taxon>Eukaryota</taxon>
        <taxon>Viridiplantae</taxon>
        <taxon>Streptophyta</taxon>
        <taxon>Embryophyta</taxon>
        <taxon>Tracheophyta</taxon>
        <taxon>Spermatophyta</taxon>
        <taxon>Magnoliopsida</taxon>
        <taxon>eudicotyledons</taxon>
        <taxon>Gunneridae</taxon>
        <taxon>Pentapetalae</taxon>
        <taxon>rosids</taxon>
        <taxon>fabids</taxon>
        <taxon>Fagales</taxon>
        <taxon>Fagaceae</taxon>
        <taxon>Fagus</taxon>
    </lineage>
</organism>
<reference evidence="16" key="1">
    <citation type="submission" date="2018-02" db="EMBL/GenBank/DDBJ databases">
        <authorList>
            <person name="Cohen D.B."/>
            <person name="Kent A.D."/>
        </authorList>
    </citation>
    <scope>NUCLEOTIDE SEQUENCE</scope>
</reference>
<dbReference type="PROSITE" id="PS50042">
    <property type="entry name" value="CNMP_BINDING_3"/>
    <property type="match status" value="1"/>
</dbReference>
<name>A0A2N9GWP4_FAGSY</name>
<dbReference type="PANTHER" id="PTHR45651">
    <property type="entry name" value="CYCLIC NUCLEOTIDE-GATED ION CHANNEL 15-RELATED-RELATED"/>
    <property type="match status" value="1"/>
</dbReference>